<name>A0A843WBT1_COLES</name>
<gene>
    <name evidence="2" type="ORF">Taro_037109</name>
</gene>
<feature type="region of interest" description="Disordered" evidence="1">
    <location>
        <begin position="87"/>
        <end position="108"/>
    </location>
</feature>
<reference evidence="2" key="1">
    <citation type="submission" date="2017-07" db="EMBL/GenBank/DDBJ databases">
        <title>Taro Niue Genome Assembly and Annotation.</title>
        <authorList>
            <person name="Atibalentja N."/>
            <person name="Keating K."/>
            <person name="Fields C.J."/>
        </authorList>
    </citation>
    <scope>NUCLEOTIDE SEQUENCE</scope>
    <source>
        <strain evidence="2">Niue_2</strain>
        <tissue evidence="2">Leaf</tissue>
    </source>
</reference>
<comment type="caution">
    <text evidence="2">The sequence shown here is derived from an EMBL/GenBank/DDBJ whole genome shotgun (WGS) entry which is preliminary data.</text>
</comment>
<evidence type="ECO:0000313" key="3">
    <source>
        <dbReference type="Proteomes" id="UP000652761"/>
    </source>
</evidence>
<keyword evidence="3" id="KW-1185">Reference proteome</keyword>
<feature type="compositionally biased region" description="Basic and acidic residues" evidence="1">
    <location>
        <begin position="14"/>
        <end position="26"/>
    </location>
</feature>
<dbReference type="Proteomes" id="UP000652761">
    <property type="component" value="Unassembled WGS sequence"/>
</dbReference>
<sequence>MACYGRGNTQAQEDEQRREERAEQHRLQLQSPRSMVMVVRPSWRGLRGWLHLLLKGEVEKIFCAIKCAEEDRVSLATYMLQAGERDGLVHGREEGDQEEVSTTIPEVG</sequence>
<evidence type="ECO:0000256" key="1">
    <source>
        <dbReference type="SAM" id="MobiDB-lite"/>
    </source>
</evidence>
<dbReference type="AlphaFoldDB" id="A0A843WBT1"/>
<accession>A0A843WBT1</accession>
<dbReference type="EMBL" id="NMUH01003193">
    <property type="protein sequence ID" value="MQM04308.1"/>
    <property type="molecule type" value="Genomic_DNA"/>
</dbReference>
<feature type="region of interest" description="Disordered" evidence="1">
    <location>
        <begin position="1"/>
        <end position="27"/>
    </location>
</feature>
<organism evidence="2 3">
    <name type="scientific">Colocasia esculenta</name>
    <name type="common">Wild taro</name>
    <name type="synonym">Arum esculentum</name>
    <dbReference type="NCBI Taxonomy" id="4460"/>
    <lineage>
        <taxon>Eukaryota</taxon>
        <taxon>Viridiplantae</taxon>
        <taxon>Streptophyta</taxon>
        <taxon>Embryophyta</taxon>
        <taxon>Tracheophyta</taxon>
        <taxon>Spermatophyta</taxon>
        <taxon>Magnoliopsida</taxon>
        <taxon>Liliopsida</taxon>
        <taxon>Araceae</taxon>
        <taxon>Aroideae</taxon>
        <taxon>Colocasieae</taxon>
        <taxon>Colocasia</taxon>
    </lineage>
</organism>
<evidence type="ECO:0000313" key="2">
    <source>
        <dbReference type="EMBL" id="MQM04308.1"/>
    </source>
</evidence>
<protein>
    <submittedName>
        <fullName evidence="2">Uncharacterized protein</fullName>
    </submittedName>
</protein>
<proteinExistence type="predicted"/>